<dbReference type="RefSeq" id="WP_268240267.1">
    <property type="nucleotide sequence ID" value="NZ_BMND01000008.1"/>
</dbReference>
<dbReference type="GeneID" id="301552651"/>
<comment type="caution">
    <text evidence="2">The sequence shown here is derived from an EMBL/GenBank/DDBJ whole genome shotgun (WGS) entry which is preliminary data.</text>
</comment>
<reference evidence="3" key="1">
    <citation type="journal article" date="2019" name="Int. J. Syst. Evol. Microbiol.">
        <title>The Global Catalogue of Microorganisms (GCM) 10K type strain sequencing project: providing services to taxonomists for standard genome sequencing and annotation.</title>
        <authorList>
            <consortium name="The Broad Institute Genomics Platform"/>
            <consortium name="The Broad Institute Genome Sequencing Center for Infectious Disease"/>
            <person name="Wu L."/>
            <person name="Ma J."/>
        </authorList>
    </citation>
    <scope>NUCLEOTIDE SEQUENCE [LARGE SCALE GENOMIC DNA]</scope>
    <source>
        <strain evidence="3">CGMCC 4.7323</strain>
    </source>
</reference>
<dbReference type="Pfam" id="PF01833">
    <property type="entry name" value="TIG"/>
    <property type="match status" value="1"/>
</dbReference>
<dbReference type="Gene3D" id="2.60.40.10">
    <property type="entry name" value="Immunoglobulins"/>
    <property type="match status" value="1"/>
</dbReference>
<name>A0ABQ2J9U3_9ACTN</name>
<dbReference type="InterPro" id="IPR002909">
    <property type="entry name" value="IPT_dom"/>
</dbReference>
<evidence type="ECO:0000313" key="3">
    <source>
        <dbReference type="Proteomes" id="UP000600080"/>
    </source>
</evidence>
<evidence type="ECO:0000259" key="1">
    <source>
        <dbReference type="Pfam" id="PF01833"/>
    </source>
</evidence>
<feature type="domain" description="IPT/TIG" evidence="1">
    <location>
        <begin position="2"/>
        <end position="64"/>
    </location>
</feature>
<dbReference type="Proteomes" id="UP000600080">
    <property type="component" value="Unassembled WGS sequence"/>
</dbReference>
<dbReference type="EMBL" id="BMND01000008">
    <property type="protein sequence ID" value="GGN43210.1"/>
    <property type="molecule type" value="Genomic_DNA"/>
</dbReference>
<organism evidence="2 3">
    <name type="scientific">Streptomyces kronopolitis</name>
    <dbReference type="NCBI Taxonomy" id="1612435"/>
    <lineage>
        <taxon>Bacteria</taxon>
        <taxon>Bacillati</taxon>
        <taxon>Actinomycetota</taxon>
        <taxon>Actinomycetes</taxon>
        <taxon>Kitasatosporales</taxon>
        <taxon>Streptomycetaceae</taxon>
        <taxon>Streptomyces</taxon>
    </lineage>
</organism>
<accession>A0ABQ2J9U3</accession>
<proteinExistence type="predicted"/>
<sequence>MTITGTSLAGADVTIGGVPATGVTVNPGCTQITALTPAGVAGAATVTVTTPSGGTASLPAAFTYTNPIHPTS</sequence>
<protein>
    <recommendedName>
        <fullName evidence="1">IPT/TIG domain-containing protein</fullName>
    </recommendedName>
</protein>
<evidence type="ECO:0000313" key="2">
    <source>
        <dbReference type="EMBL" id="GGN43210.1"/>
    </source>
</evidence>
<gene>
    <name evidence="2" type="ORF">GCM10012285_24370</name>
</gene>
<dbReference type="InterPro" id="IPR013783">
    <property type="entry name" value="Ig-like_fold"/>
</dbReference>
<keyword evidence="3" id="KW-1185">Reference proteome</keyword>
<dbReference type="InterPro" id="IPR014756">
    <property type="entry name" value="Ig_E-set"/>
</dbReference>
<dbReference type="SUPFAM" id="SSF81296">
    <property type="entry name" value="E set domains"/>
    <property type="match status" value="1"/>
</dbReference>